<protein>
    <recommendedName>
        <fullName evidence="12">UDP-N-acetylglucosamine 1-carboxyvinyltransferase</fullName>
        <ecNumber evidence="12">2.5.1.7</ecNumber>
    </recommendedName>
    <alternativeName>
        <fullName evidence="12">Enoylpyruvate transferase</fullName>
    </alternativeName>
    <alternativeName>
        <fullName evidence="12">UDP-N-acetylglucosamine enolpyruvyl transferase</fullName>
        <shortName evidence="12">EPT</shortName>
    </alternativeName>
</protein>
<comment type="pathway">
    <text evidence="2 12">Cell wall biogenesis; peptidoglycan biosynthesis.</text>
</comment>
<dbReference type="GO" id="GO:0051301">
    <property type="term" value="P:cell division"/>
    <property type="evidence" value="ECO:0007669"/>
    <property type="project" value="UniProtKB-KW"/>
</dbReference>
<keyword evidence="6 12" id="KW-0133">Cell shape</keyword>
<dbReference type="CDD" id="cd01555">
    <property type="entry name" value="UdpNAET"/>
    <property type="match status" value="1"/>
</dbReference>
<dbReference type="NCBIfam" id="TIGR01072">
    <property type="entry name" value="murA"/>
    <property type="match status" value="1"/>
</dbReference>
<dbReference type="InterPro" id="IPR013792">
    <property type="entry name" value="RNA3'P_cycl/enolpyr_Trfase_a/b"/>
</dbReference>
<dbReference type="Pfam" id="PF00275">
    <property type="entry name" value="EPSP_synthase"/>
    <property type="match status" value="1"/>
</dbReference>
<keyword evidence="5 12" id="KW-0808">Transferase</keyword>
<comment type="caution">
    <text evidence="12">Lacks conserved residue(s) required for the propagation of feature annotation.</text>
</comment>
<keyword evidence="9 12" id="KW-0961">Cell wall biogenesis/degradation</keyword>
<organism evidence="14 15">
    <name type="scientific">Anaeromyxobacter diazotrophicus</name>
    <dbReference type="NCBI Taxonomy" id="2590199"/>
    <lineage>
        <taxon>Bacteria</taxon>
        <taxon>Pseudomonadati</taxon>
        <taxon>Myxococcota</taxon>
        <taxon>Myxococcia</taxon>
        <taxon>Myxococcales</taxon>
        <taxon>Cystobacterineae</taxon>
        <taxon>Anaeromyxobacteraceae</taxon>
        <taxon>Anaeromyxobacter</taxon>
    </lineage>
</organism>
<proteinExistence type="inferred from homology"/>
<feature type="binding site" evidence="12">
    <location>
        <begin position="126"/>
        <end position="130"/>
    </location>
    <ligand>
        <name>UDP-N-acetyl-alpha-D-glucosamine</name>
        <dbReference type="ChEBI" id="CHEBI:57705"/>
    </ligand>
</feature>
<evidence type="ECO:0000313" key="15">
    <source>
        <dbReference type="Proteomes" id="UP000503640"/>
    </source>
</evidence>
<dbReference type="InterPro" id="IPR005750">
    <property type="entry name" value="UDP_GlcNAc_COvinyl_MurA"/>
</dbReference>
<dbReference type="GO" id="GO:0008760">
    <property type="term" value="F:UDP-N-acetylglucosamine 1-carboxyvinyltransferase activity"/>
    <property type="evidence" value="ECO:0007669"/>
    <property type="project" value="UniProtKB-UniRule"/>
</dbReference>
<keyword evidence="7 12" id="KW-0573">Peptidoglycan synthesis</keyword>
<evidence type="ECO:0000256" key="9">
    <source>
        <dbReference type="ARBA" id="ARBA00023316"/>
    </source>
</evidence>
<keyword evidence="8 12" id="KW-0131">Cell cycle</keyword>
<dbReference type="GO" id="GO:0009252">
    <property type="term" value="P:peptidoglycan biosynthetic process"/>
    <property type="evidence" value="ECO:0007669"/>
    <property type="project" value="UniProtKB-UniRule"/>
</dbReference>
<dbReference type="Proteomes" id="UP000503640">
    <property type="component" value="Unassembled WGS sequence"/>
</dbReference>
<evidence type="ECO:0000259" key="13">
    <source>
        <dbReference type="Pfam" id="PF00275"/>
    </source>
</evidence>
<feature type="modified residue" description="2-(S-cysteinyl)pyruvic acid O-phosphothioketal" evidence="12">
    <location>
        <position position="121"/>
    </location>
</feature>
<evidence type="ECO:0000256" key="3">
    <source>
        <dbReference type="ARBA" id="ARBA00022490"/>
    </source>
</evidence>
<dbReference type="HAMAP" id="MF_00111">
    <property type="entry name" value="MurA"/>
    <property type="match status" value="1"/>
</dbReference>
<keyword evidence="3 12" id="KW-0963">Cytoplasm</keyword>
<evidence type="ECO:0000256" key="2">
    <source>
        <dbReference type="ARBA" id="ARBA00004752"/>
    </source>
</evidence>
<evidence type="ECO:0000256" key="4">
    <source>
        <dbReference type="ARBA" id="ARBA00022618"/>
    </source>
</evidence>
<dbReference type="InterPro" id="IPR001986">
    <property type="entry name" value="Enolpyruvate_Tfrase_dom"/>
</dbReference>
<comment type="catalytic activity">
    <reaction evidence="11 12">
        <text>phosphoenolpyruvate + UDP-N-acetyl-alpha-D-glucosamine = UDP-N-acetyl-3-O-(1-carboxyvinyl)-alpha-D-glucosamine + phosphate</text>
        <dbReference type="Rhea" id="RHEA:18681"/>
        <dbReference type="ChEBI" id="CHEBI:43474"/>
        <dbReference type="ChEBI" id="CHEBI:57705"/>
        <dbReference type="ChEBI" id="CHEBI:58702"/>
        <dbReference type="ChEBI" id="CHEBI:68483"/>
        <dbReference type="EC" id="2.5.1.7"/>
    </reaction>
</comment>
<dbReference type="GO" id="GO:0071555">
    <property type="term" value="P:cell wall organization"/>
    <property type="evidence" value="ECO:0007669"/>
    <property type="project" value="UniProtKB-KW"/>
</dbReference>
<dbReference type="NCBIfam" id="NF006873">
    <property type="entry name" value="PRK09369.1"/>
    <property type="match status" value="1"/>
</dbReference>
<feature type="active site" description="Proton donor" evidence="12">
    <location>
        <position position="121"/>
    </location>
</feature>
<dbReference type="InterPro" id="IPR050068">
    <property type="entry name" value="MurA_subfamily"/>
</dbReference>
<sequence length="424" mass="44017">MDKIVVEGGPALRGEVQVSGAKNAGLPVLAATLLAEGEHVVTNLPDLADVRTMGRLLAHLGCEVGRAAAGGDARAAVLRVPALLRPEAPYELVKTMRASVLVLGPLLARFGQARVSLPGGCAIGARPIDQHLKALAAMGAEIAIDHGYVNARVPGGRLRGTDFVFDVQTVTGTENALMAAALAEGRTTLRNCAREPEVADLARALGAMGARIEGAGRTEIQVDGVERLGALHHAVIADRIEAGTLLVAGALTGGDVLVRGADAAHLSALIEKLREAGAHVEAEAGGVRVRGNGPARPIQLRTAPHPGFPTDMQAQMMVLLAVGAGSSVVTETIFENRYMHVLELRRLGADVTVDGKTAVVKGVPKLSGAPVMASDLRASAALVLAGLVASGTTEVQRVYHLDRGYERLEEKLSALGARIRRVKA</sequence>
<dbReference type="EMBL" id="BJTG01000008">
    <property type="protein sequence ID" value="GEJ58509.1"/>
    <property type="molecule type" value="Genomic_DNA"/>
</dbReference>
<dbReference type="GO" id="GO:0019277">
    <property type="term" value="P:UDP-N-acetylgalactosamine biosynthetic process"/>
    <property type="evidence" value="ECO:0007669"/>
    <property type="project" value="InterPro"/>
</dbReference>
<accession>A0A7I9VQZ8</accession>
<dbReference type="GO" id="GO:0008360">
    <property type="term" value="P:regulation of cell shape"/>
    <property type="evidence" value="ECO:0007669"/>
    <property type="project" value="UniProtKB-KW"/>
</dbReference>
<comment type="similarity">
    <text evidence="10 12">Belongs to the EPSP synthase family. MurA subfamily.</text>
</comment>
<dbReference type="RefSeq" id="WP_176067138.1">
    <property type="nucleotide sequence ID" value="NZ_BJTG01000008.1"/>
</dbReference>
<feature type="domain" description="Enolpyruvate transferase" evidence="13">
    <location>
        <begin position="7"/>
        <end position="412"/>
    </location>
</feature>
<comment type="caution">
    <text evidence="14">The sequence shown here is derived from an EMBL/GenBank/DDBJ whole genome shotgun (WGS) entry which is preliminary data.</text>
</comment>
<reference evidence="15" key="1">
    <citation type="journal article" date="2020" name="Appl. Environ. Microbiol.">
        <title>Diazotrophic Anaeromyxobacter Isolates from Soils.</title>
        <authorList>
            <person name="Masuda Y."/>
            <person name="Yamanaka H."/>
            <person name="Xu Z.X."/>
            <person name="Shiratori Y."/>
            <person name="Aono T."/>
            <person name="Amachi S."/>
            <person name="Senoo K."/>
            <person name="Itoh H."/>
        </authorList>
    </citation>
    <scope>NUCLEOTIDE SEQUENCE [LARGE SCALE GENOMIC DNA]</scope>
    <source>
        <strain evidence="15">R267</strain>
    </source>
</reference>
<comment type="function">
    <text evidence="12">Cell wall formation. Adds enolpyruvyl to UDP-N-acetylglucosamine.</text>
</comment>
<name>A0A7I9VQZ8_9BACT</name>
<dbReference type="GO" id="GO:0005737">
    <property type="term" value="C:cytoplasm"/>
    <property type="evidence" value="ECO:0007669"/>
    <property type="project" value="UniProtKB-SubCell"/>
</dbReference>
<keyword evidence="12" id="KW-0670">Pyruvate</keyword>
<evidence type="ECO:0000256" key="10">
    <source>
        <dbReference type="ARBA" id="ARBA00038367"/>
    </source>
</evidence>
<feature type="binding site" evidence="12">
    <location>
        <position position="311"/>
    </location>
    <ligand>
        <name>UDP-N-acetyl-alpha-D-glucosamine</name>
        <dbReference type="ChEBI" id="CHEBI:57705"/>
    </ligand>
</feature>
<keyword evidence="4 12" id="KW-0132">Cell division</keyword>
<dbReference type="AlphaFoldDB" id="A0A7I9VQZ8"/>
<evidence type="ECO:0000256" key="11">
    <source>
        <dbReference type="ARBA" id="ARBA00047527"/>
    </source>
</evidence>
<dbReference type="PANTHER" id="PTHR43783:SF1">
    <property type="entry name" value="UDP-N-ACETYLGLUCOSAMINE 1-CARBOXYVINYLTRANSFERASE"/>
    <property type="match status" value="1"/>
</dbReference>
<evidence type="ECO:0000256" key="6">
    <source>
        <dbReference type="ARBA" id="ARBA00022960"/>
    </source>
</evidence>
<evidence type="ECO:0000256" key="7">
    <source>
        <dbReference type="ARBA" id="ARBA00022984"/>
    </source>
</evidence>
<evidence type="ECO:0000313" key="14">
    <source>
        <dbReference type="EMBL" id="GEJ58509.1"/>
    </source>
</evidence>
<comment type="subcellular location">
    <subcellularLocation>
        <location evidence="1 12">Cytoplasm</location>
    </subcellularLocation>
</comment>
<dbReference type="InterPro" id="IPR036968">
    <property type="entry name" value="Enolpyruvate_Tfrase_sf"/>
</dbReference>
<gene>
    <name evidence="12 14" type="primary">murA</name>
    <name evidence="14" type="ORF">AMYX_32500</name>
</gene>
<dbReference type="SUPFAM" id="SSF55205">
    <property type="entry name" value="EPT/RTPC-like"/>
    <property type="match status" value="1"/>
</dbReference>
<evidence type="ECO:0000256" key="5">
    <source>
        <dbReference type="ARBA" id="ARBA00022679"/>
    </source>
</evidence>
<dbReference type="Gene3D" id="3.65.10.10">
    <property type="entry name" value="Enolpyruvate transferase domain"/>
    <property type="match status" value="2"/>
</dbReference>
<dbReference type="EC" id="2.5.1.7" evidence="12"/>
<dbReference type="FunFam" id="3.65.10.10:FF:000001">
    <property type="entry name" value="UDP-N-acetylglucosamine 1-carboxyvinyltransferase"/>
    <property type="match status" value="1"/>
</dbReference>
<evidence type="ECO:0000256" key="1">
    <source>
        <dbReference type="ARBA" id="ARBA00004496"/>
    </source>
</evidence>
<evidence type="ECO:0000256" key="8">
    <source>
        <dbReference type="ARBA" id="ARBA00023306"/>
    </source>
</evidence>
<dbReference type="PANTHER" id="PTHR43783">
    <property type="entry name" value="UDP-N-ACETYLGLUCOSAMINE 1-CARBOXYVINYLTRANSFERASE"/>
    <property type="match status" value="1"/>
</dbReference>
<feature type="binding site" evidence="12">
    <location>
        <begin position="22"/>
        <end position="23"/>
    </location>
    <ligand>
        <name>phosphoenolpyruvate</name>
        <dbReference type="ChEBI" id="CHEBI:58702"/>
    </ligand>
</feature>
<feature type="binding site" evidence="12">
    <location>
        <position position="333"/>
    </location>
    <ligand>
        <name>UDP-N-acetyl-alpha-D-glucosamine</name>
        <dbReference type="ChEBI" id="CHEBI:57705"/>
    </ligand>
</feature>
<feature type="binding site" evidence="12">
    <location>
        <position position="97"/>
    </location>
    <ligand>
        <name>UDP-N-acetyl-alpha-D-glucosamine</name>
        <dbReference type="ChEBI" id="CHEBI:57705"/>
    </ligand>
</feature>
<evidence type="ECO:0000256" key="12">
    <source>
        <dbReference type="HAMAP-Rule" id="MF_00111"/>
    </source>
</evidence>
<keyword evidence="15" id="KW-1185">Reference proteome</keyword>
<dbReference type="UniPathway" id="UPA00219"/>